<dbReference type="InterPro" id="IPR045596">
    <property type="entry name" value="DUF6459"/>
</dbReference>
<evidence type="ECO:0000313" key="1">
    <source>
        <dbReference type="EMBL" id="NJC71555.1"/>
    </source>
</evidence>
<organism evidence="1 2">
    <name type="scientific">Planosporangium thailandense</name>
    <dbReference type="NCBI Taxonomy" id="765197"/>
    <lineage>
        <taxon>Bacteria</taxon>
        <taxon>Bacillati</taxon>
        <taxon>Actinomycetota</taxon>
        <taxon>Actinomycetes</taxon>
        <taxon>Micromonosporales</taxon>
        <taxon>Micromonosporaceae</taxon>
        <taxon>Planosporangium</taxon>
    </lineage>
</organism>
<protein>
    <submittedName>
        <fullName evidence="1">Uncharacterized protein</fullName>
    </submittedName>
</protein>
<keyword evidence="2" id="KW-1185">Reference proteome</keyword>
<reference evidence="1 2" key="1">
    <citation type="submission" date="2020-03" db="EMBL/GenBank/DDBJ databases">
        <title>WGS of the type strain of Planosporangium spp.</title>
        <authorList>
            <person name="Thawai C."/>
        </authorList>
    </citation>
    <scope>NUCLEOTIDE SEQUENCE [LARGE SCALE GENOMIC DNA]</scope>
    <source>
        <strain evidence="1 2">TBRC 5610</strain>
    </source>
</reference>
<dbReference type="Proteomes" id="UP000722989">
    <property type="component" value="Unassembled WGS sequence"/>
</dbReference>
<accession>A0ABX0Y299</accession>
<comment type="caution">
    <text evidence="1">The sequence shown here is derived from an EMBL/GenBank/DDBJ whole genome shotgun (WGS) entry which is preliminary data.</text>
</comment>
<dbReference type="RefSeq" id="WP_167926460.1">
    <property type="nucleotide sequence ID" value="NZ_JAATVY010000012.1"/>
</dbReference>
<dbReference type="EMBL" id="JAATVY010000012">
    <property type="protein sequence ID" value="NJC71555.1"/>
    <property type="molecule type" value="Genomic_DNA"/>
</dbReference>
<sequence length="112" mass="12550">MRAQIAAARFVSACVEVLNGFRPVSHLRALTTPVEFADVATQLTRRTVRVRIPDRSRAGQERVRLRRLQVFDQPTGVAEAVAVLRHGDTAWAMALRFEQHGGSWLCTLLEVI</sequence>
<proteinExistence type="predicted"/>
<evidence type="ECO:0000313" key="2">
    <source>
        <dbReference type="Proteomes" id="UP000722989"/>
    </source>
</evidence>
<name>A0ABX0Y299_9ACTN</name>
<dbReference type="Pfam" id="PF20060">
    <property type="entry name" value="DUF6459"/>
    <property type="match status" value="1"/>
</dbReference>
<gene>
    <name evidence="1" type="ORF">HC031_17780</name>
</gene>